<comment type="similarity">
    <text evidence="2">Belongs to the class-III pyridine nucleotide-disulfide oxidoreductase family.</text>
</comment>
<gene>
    <name evidence="8" type="ORF">FA014_03845</name>
</gene>
<accession>A0A7Z8NRK7</accession>
<dbReference type="SUPFAM" id="SSF51905">
    <property type="entry name" value="FAD/NAD(P)-binding domain"/>
    <property type="match status" value="2"/>
</dbReference>
<dbReference type="AlphaFoldDB" id="A0A7Z8NRK7"/>
<proteinExistence type="inferred from homology"/>
<evidence type="ECO:0000259" key="7">
    <source>
        <dbReference type="PROSITE" id="PS50206"/>
    </source>
</evidence>
<dbReference type="OrthoDB" id="9802028at2"/>
<dbReference type="InterPro" id="IPR023753">
    <property type="entry name" value="FAD/NAD-binding_dom"/>
</dbReference>
<dbReference type="Pfam" id="PF07992">
    <property type="entry name" value="Pyr_redox_2"/>
    <property type="match status" value="1"/>
</dbReference>
<evidence type="ECO:0000256" key="5">
    <source>
        <dbReference type="ARBA" id="ARBA00023002"/>
    </source>
</evidence>
<dbReference type="PANTHER" id="PTHR43429">
    <property type="entry name" value="PYRIDINE NUCLEOTIDE-DISULFIDE OXIDOREDUCTASE DOMAIN-CONTAINING"/>
    <property type="match status" value="1"/>
</dbReference>
<dbReference type="InterPro" id="IPR050260">
    <property type="entry name" value="FAD-bd_OxRdtase"/>
</dbReference>
<reference evidence="8 9" key="1">
    <citation type="submission" date="2019-05" db="EMBL/GenBank/DDBJ databases">
        <title>Genome sequence of Cellulomonas hominis strain CS1.</title>
        <authorList>
            <person name="Belmont J."/>
            <person name="Maclea K.S."/>
        </authorList>
    </citation>
    <scope>NUCLEOTIDE SEQUENCE [LARGE SCALE GENOMIC DNA]</scope>
    <source>
        <strain evidence="8 9">CS1</strain>
    </source>
</reference>
<keyword evidence="6" id="KW-0676">Redox-active center</keyword>
<comment type="cofactor">
    <cofactor evidence="1">
        <name>FAD</name>
        <dbReference type="ChEBI" id="CHEBI:57692"/>
    </cofactor>
</comment>
<name>A0A7Z8NRK7_9CELL</name>
<sequence>MRIVVVGGVAGGMSAAARARRLDESAEIVVLERGEHPSFANCGLPYFVGGEITDPDRLLVQTPASLRAALDLDVRTGHEVTAVDTTRRVLTVRSAAGLSELSYDALVLAPGARAVRPPVPGLESPRVRTLRTVPDARALRDRVEDGASRGVVLGGGFIGVEAAEALVLAGLDVTLVELAPHVLPPLEDEVAHPVTDELRRLGVDVRAGVGATEVLNGPLRDDVVLSDGSRVPADLVVLSVGVRPDTAPFEAAGIVCERGAIVVDEHGRTSAPGVWAVGDAVVSTDAVTGVRRPVPLAGPANRAGRLVADDILRPETARPLPAPLGTAIVRVGSLTAATTGADRRALATAGIDHRTLHLHPNQHAGYFPGAEQIHLLVHVRAGDGRLLGAQAVGTDGVDKRIDVLATAIRAGMAVADLIDLDLAYAPPYGQAKDAVNLAGMVGANVLDGTLRLWYADQLDEVLATALVLDTRSEAEYAAGHLPGSLNIPHTELRDRLDEVRAAAAGRPVRALCGSGVRSALAHRVLTQAGLDSASLSGGMLTLRAALGDRAASAIVTPEPAGRA</sequence>
<dbReference type="InterPro" id="IPR004099">
    <property type="entry name" value="Pyr_nucl-diS_OxRdtase_dimer"/>
</dbReference>
<dbReference type="PRINTS" id="PR00411">
    <property type="entry name" value="PNDRDTASEI"/>
</dbReference>
<evidence type="ECO:0000256" key="4">
    <source>
        <dbReference type="ARBA" id="ARBA00022827"/>
    </source>
</evidence>
<dbReference type="Gene3D" id="3.50.50.60">
    <property type="entry name" value="FAD/NAD(P)-binding domain"/>
    <property type="match status" value="3"/>
</dbReference>
<dbReference type="Pfam" id="PF00581">
    <property type="entry name" value="Rhodanese"/>
    <property type="match status" value="1"/>
</dbReference>
<dbReference type="InterPro" id="IPR016156">
    <property type="entry name" value="FAD/NAD-linked_Rdtase_dimer_sf"/>
</dbReference>
<evidence type="ECO:0000256" key="3">
    <source>
        <dbReference type="ARBA" id="ARBA00022630"/>
    </source>
</evidence>
<dbReference type="InterPro" id="IPR001763">
    <property type="entry name" value="Rhodanese-like_dom"/>
</dbReference>
<organism evidence="8 9">
    <name type="scientific">Cellulomonas hominis</name>
    <dbReference type="NCBI Taxonomy" id="156981"/>
    <lineage>
        <taxon>Bacteria</taxon>
        <taxon>Bacillati</taxon>
        <taxon>Actinomycetota</taxon>
        <taxon>Actinomycetes</taxon>
        <taxon>Micrococcales</taxon>
        <taxon>Cellulomonadaceae</taxon>
        <taxon>Cellulomonas</taxon>
    </lineage>
</organism>
<dbReference type="GO" id="GO:0016491">
    <property type="term" value="F:oxidoreductase activity"/>
    <property type="evidence" value="ECO:0007669"/>
    <property type="project" value="UniProtKB-KW"/>
</dbReference>
<dbReference type="InterPro" id="IPR036873">
    <property type="entry name" value="Rhodanese-like_dom_sf"/>
</dbReference>
<protein>
    <submittedName>
        <fullName evidence="8">Pyridine nucleotide-disulfide oxidoreductase</fullName>
    </submittedName>
</protein>
<keyword evidence="3" id="KW-0285">Flavoprotein</keyword>
<dbReference type="EMBL" id="SZYE01000015">
    <property type="protein sequence ID" value="TKR26788.1"/>
    <property type="molecule type" value="Genomic_DNA"/>
</dbReference>
<comment type="caution">
    <text evidence="8">The sequence shown here is derived from an EMBL/GenBank/DDBJ whole genome shotgun (WGS) entry which is preliminary data.</text>
</comment>
<evidence type="ECO:0000313" key="8">
    <source>
        <dbReference type="EMBL" id="TKR26788.1"/>
    </source>
</evidence>
<evidence type="ECO:0000313" key="9">
    <source>
        <dbReference type="Proteomes" id="UP000308121"/>
    </source>
</evidence>
<keyword evidence="4" id="KW-0274">FAD</keyword>
<evidence type="ECO:0000256" key="6">
    <source>
        <dbReference type="ARBA" id="ARBA00023284"/>
    </source>
</evidence>
<evidence type="ECO:0000256" key="1">
    <source>
        <dbReference type="ARBA" id="ARBA00001974"/>
    </source>
</evidence>
<dbReference type="RefSeq" id="WP_154728384.1">
    <property type="nucleotide sequence ID" value="NZ_SZYE01000015.1"/>
</dbReference>
<dbReference type="Gene3D" id="3.40.250.10">
    <property type="entry name" value="Rhodanese-like domain"/>
    <property type="match status" value="1"/>
</dbReference>
<dbReference type="InterPro" id="IPR036188">
    <property type="entry name" value="FAD/NAD-bd_sf"/>
</dbReference>
<evidence type="ECO:0000256" key="2">
    <source>
        <dbReference type="ARBA" id="ARBA00009130"/>
    </source>
</evidence>
<dbReference type="PRINTS" id="PR00368">
    <property type="entry name" value="FADPNR"/>
</dbReference>
<feature type="domain" description="Rhodanese" evidence="7">
    <location>
        <begin position="461"/>
        <end position="551"/>
    </location>
</feature>
<keyword evidence="5" id="KW-0560">Oxidoreductase</keyword>
<dbReference type="PANTHER" id="PTHR43429:SF1">
    <property type="entry name" value="NAD(P)H SULFUR OXIDOREDUCTASE (COA-DEPENDENT)"/>
    <property type="match status" value="1"/>
</dbReference>
<dbReference type="Pfam" id="PF02852">
    <property type="entry name" value="Pyr_redox_dim"/>
    <property type="match status" value="1"/>
</dbReference>
<dbReference type="PROSITE" id="PS50206">
    <property type="entry name" value="RHODANESE_3"/>
    <property type="match status" value="1"/>
</dbReference>
<dbReference type="SUPFAM" id="SSF52821">
    <property type="entry name" value="Rhodanese/Cell cycle control phosphatase"/>
    <property type="match status" value="1"/>
</dbReference>
<dbReference type="SUPFAM" id="SSF55424">
    <property type="entry name" value="FAD/NAD-linked reductases, dimerisation (C-terminal) domain"/>
    <property type="match status" value="1"/>
</dbReference>
<dbReference type="Proteomes" id="UP000308121">
    <property type="component" value="Unassembled WGS sequence"/>
</dbReference>
<dbReference type="SMART" id="SM00450">
    <property type="entry name" value="RHOD"/>
    <property type="match status" value="1"/>
</dbReference>